<accession>A0A7G9B547</accession>
<dbReference type="KEGG" id="ohi:H8790_01075"/>
<evidence type="ECO:0000313" key="1">
    <source>
        <dbReference type="EMBL" id="QNL44678.1"/>
    </source>
</evidence>
<organism evidence="1 2">
    <name type="scientific">Oscillibacter hominis</name>
    <dbReference type="NCBI Taxonomy" id="2763056"/>
    <lineage>
        <taxon>Bacteria</taxon>
        <taxon>Bacillati</taxon>
        <taxon>Bacillota</taxon>
        <taxon>Clostridia</taxon>
        <taxon>Eubacteriales</taxon>
        <taxon>Oscillospiraceae</taxon>
        <taxon>Oscillibacter</taxon>
    </lineage>
</organism>
<protein>
    <submittedName>
        <fullName evidence="1">Uncharacterized protein</fullName>
    </submittedName>
</protein>
<evidence type="ECO:0000313" key="2">
    <source>
        <dbReference type="Proteomes" id="UP000515960"/>
    </source>
</evidence>
<dbReference type="EMBL" id="CP060490">
    <property type="protein sequence ID" value="QNL44678.1"/>
    <property type="molecule type" value="Genomic_DNA"/>
</dbReference>
<dbReference type="RefSeq" id="WP_187333264.1">
    <property type="nucleotide sequence ID" value="NZ_CP060490.1"/>
</dbReference>
<proteinExistence type="predicted"/>
<keyword evidence="2" id="KW-1185">Reference proteome</keyword>
<gene>
    <name evidence="1" type="ORF">H8790_01075</name>
</gene>
<dbReference type="Proteomes" id="UP000515960">
    <property type="component" value="Chromosome"/>
</dbReference>
<dbReference type="AlphaFoldDB" id="A0A7G9B547"/>
<sequence>MERARQERWDRANLRTACTKMTVEDYEDFRILCVAEGTTPYAVIRAQIAAWVRERLGDGSDISR</sequence>
<name>A0A7G9B547_9FIRM</name>
<reference evidence="1 2" key="1">
    <citation type="submission" date="2020-08" db="EMBL/GenBank/DDBJ databases">
        <authorList>
            <person name="Liu C."/>
            <person name="Sun Q."/>
        </authorList>
    </citation>
    <scope>NUCLEOTIDE SEQUENCE [LARGE SCALE GENOMIC DNA]</scope>
    <source>
        <strain evidence="1 2">NSJ-62</strain>
    </source>
</reference>